<gene>
    <name evidence="1" type="ORF">SAMN02745941_00081</name>
</gene>
<sequence length="48" mass="5874">MNFEYLLKQLKANIFLPKEDSPTKLPDKERTSTFRKELYNLRNYTHIK</sequence>
<dbReference type="RefSeq" id="WP_175550820.1">
    <property type="nucleotide sequence ID" value="NZ_FQXU01000003.1"/>
</dbReference>
<reference evidence="1 2" key="1">
    <citation type="submission" date="2016-11" db="EMBL/GenBank/DDBJ databases">
        <authorList>
            <person name="Jaros S."/>
            <person name="Januszkiewicz K."/>
            <person name="Wedrychowicz H."/>
        </authorList>
    </citation>
    <scope>NUCLEOTIDE SEQUENCE [LARGE SCALE GENOMIC DNA]</scope>
    <source>
        <strain evidence="1 2">DSM 6191</strain>
    </source>
</reference>
<accession>A0A1M5T1S6</accession>
<protein>
    <submittedName>
        <fullName evidence="1">Uncharacterized protein</fullName>
    </submittedName>
</protein>
<name>A0A1M5T1S6_9CLOT</name>
<dbReference type="EMBL" id="FQXU01000003">
    <property type="protein sequence ID" value="SHH44665.1"/>
    <property type="molecule type" value="Genomic_DNA"/>
</dbReference>
<organism evidence="1 2">
    <name type="scientific">Clostridium intestinale DSM 6191</name>
    <dbReference type="NCBI Taxonomy" id="1121320"/>
    <lineage>
        <taxon>Bacteria</taxon>
        <taxon>Bacillati</taxon>
        <taxon>Bacillota</taxon>
        <taxon>Clostridia</taxon>
        <taxon>Eubacteriales</taxon>
        <taxon>Clostridiaceae</taxon>
        <taxon>Clostridium</taxon>
    </lineage>
</organism>
<dbReference type="Proteomes" id="UP000184241">
    <property type="component" value="Unassembled WGS sequence"/>
</dbReference>
<evidence type="ECO:0000313" key="1">
    <source>
        <dbReference type="EMBL" id="SHH44665.1"/>
    </source>
</evidence>
<dbReference type="AlphaFoldDB" id="A0A1M5T1S6"/>
<proteinExistence type="predicted"/>
<evidence type="ECO:0000313" key="2">
    <source>
        <dbReference type="Proteomes" id="UP000184241"/>
    </source>
</evidence>